<dbReference type="PANTHER" id="PTHR33408:SF2">
    <property type="entry name" value="TRANSPOSASE DDE DOMAIN-CONTAINING PROTEIN"/>
    <property type="match status" value="1"/>
</dbReference>
<feature type="compositionally biased region" description="Basic and acidic residues" evidence="1">
    <location>
        <begin position="259"/>
        <end position="269"/>
    </location>
</feature>
<dbReference type="InterPro" id="IPR002559">
    <property type="entry name" value="Transposase_11"/>
</dbReference>
<dbReference type="RefSeq" id="WP_119039490.1">
    <property type="nucleotide sequence ID" value="NZ_CP099968.1"/>
</dbReference>
<keyword evidence="5" id="KW-1185">Reference proteome</keyword>
<name>A0ABY5UEQ1_9HYPH</name>
<protein>
    <submittedName>
        <fullName evidence="4">IS1182 family transposase</fullName>
    </submittedName>
</protein>
<evidence type="ECO:0000259" key="2">
    <source>
        <dbReference type="Pfam" id="PF01609"/>
    </source>
</evidence>
<organism evidence="4 5">
    <name type="scientific">Brucella pseudintermedia</name>
    <dbReference type="NCBI Taxonomy" id="370111"/>
    <lineage>
        <taxon>Bacteria</taxon>
        <taxon>Pseudomonadati</taxon>
        <taxon>Pseudomonadota</taxon>
        <taxon>Alphaproteobacteria</taxon>
        <taxon>Hyphomicrobiales</taxon>
        <taxon>Brucellaceae</taxon>
        <taxon>Brucella/Ochrobactrum group</taxon>
        <taxon>Brucella</taxon>
    </lineage>
</organism>
<evidence type="ECO:0000256" key="1">
    <source>
        <dbReference type="SAM" id="MobiDB-lite"/>
    </source>
</evidence>
<accession>A0ABY5UEQ1</accession>
<evidence type="ECO:0000313" key="5">
    <source>
        <dbReference type="Proteomes" id="UP001058739"/>
    </source>
</evidence>
<dbReference type="EMBL" id="CP099968">
    <property type="protein sequence ID" value="UWL61824.1"/>
    <property type="molecule type" value="Genomic_DNA"/>
</dbReference>
<feature type="domain" description="Transposase InsH N-terminal" evidence="3">
    <location>
        <begin position="19"/>
        <end position="112"/>
    </location>
</feature>
<dbReference type="InterPro" id="IPR008490">
    <property type="entry name" value="Transposase_InsH_N"/>
</dbReference>
<proteinExistence type="predicted"/>
<dbReference type="Pfam" id="PF05598">
    <property type="entry name" value="DUF772"/>
    <property type="match status" value="1"/>
</dbReference>
<gene>
    <name evidence="4" type="ORF">NIK97_18275</name>
</gene>
<dbReference type="Proteomes" id="UP001058739">
    <property type="component" value="Chromosome 02"/>
</dbReference>
<dbReference type="NCBIfam" id="NF033551">
    <property type="entry name" value="transpos_IS1182"/>
    <property type="match status" value="1"/>
</dbReference>
<dbReference type="PANTHER" id="PTHR33408">
    <property type="entry name" value="TRANSPOSASE"/>
    <property type="match status" value="1"/>
</dbReference>
<reference evidence="4" key="1">
    <citation type="submission" date="2022-06" db="EMBL/GenBank/DDBJ databases">
        <title>Complete Genome Sequence of Deoxynivalenol-bioadsorption Ochrobactrum pseudintermedium ASAG-D25.</title>
        <authorList>
            <person name="Wang N."/>
        </authorList>
    </citation>
    <scope>NUCLEOTIDE SEQUENCE</scope>
    <source>
        <strain evidence="4">ASAG-D25</strain>
    </source>
</reference>
<feature type="domain" description="Transposase IS4-like" evidence="2">
    <location>
        <begin position="277"/>
        <end position="436"/>
    </location>
</feature>
<evidence type="ECO:0000313" key="4">
    <source>
        <dbReference type="EMBL" id="UWL61824.1"/>
    </source>
</evidence>
<dbReference type="InterPro" id="IPR047629">
    <property type="entry name" value="IS1182_transpos"/>
</dbReference>
<feature type="region of interest" description="Disordered" evidence="1">
    <location>
        <begin position="220"/>
        <end position="272"/>
    </location>
</feature>
<sequence>MSKTIRDWDVEQGWLLPPSLHEFVPAEHMAHFVRDTVREVLDLSAIVGTYSEERGYPPYHPGLMVALLLYGYSRGLYSSRQLARACEERVDVMAVTGLNRPDFRTIADFRKRHLCALSDLFVQVLRLCRAAGLVQFGHVAVDGTKLKANASRHKAMSYGRMTAVESVLSAEVEGWLARANEIDAAEDIEHGRTRRGDETPDWMADKQRRLEAIRAAKASLEAEAATPPDPEDESGPGASSGMRWQGRPLRGDDGGPPDRAQKNFTDPDSRILPTRDGFIQGYNGQIAVDAAHQIIVAHRLVTTSADYRALVPLVDDISLHLGRKPREVSGDAGFATETNLAAMKERRIKSCLPPGRARHGEAHAAGRRKLTKMPLMSEMAETLRRAGPRSRYRLRKQVVEPVFGQIKQARGFRQFLLRGLGQVRAEWAMICTAHNLLKLAQNRR</sequence>
<evidence type="ECO:0000259" key="3">
    <source>
        <dbReference type="Pfam" id="PF05598"/>
    </source>
</evidence>
<dbReference type="Pfam" id="PF01609">
    <property type="entry name" value="DDE_Tnp_1"/>
    <property type="match status" value="1"/>
</dbReference>